<dbReference type="PANTHER" id="PTHR30589">
    <property type="entry name" value="PROLIPOPROTEIN DIACYLGLYCERYL TRANSFERASE"/>
    <property type="match status" value="1"/>
</dbReference>
<reference evidence="9 10" key="1">
    <citation type="submission" date="2017-11" db="EMBL/GenBank/DDBJ databases">
        <title>Complete genome sequence of Spiroplasma clarkii CN-5 (DSM 19994).</title>
        <authorList>
            <person name="Tsai Y.-M."/>
            <person name="Chang A."/>
            <person name="Lo W.-S."/>
            <person name="Kuo C.-H."/>
        </authorList>
    </citation>
    <scope>NUCLEOTIDE SEQUENCE [LARGE SCALE GENOMIC DNA]</scope>
    <source>
        <strain evidence="9 10">CN-5</strain>
    </source>
</reference>
<keyword evidence="4 8" id="KW-0812">Transmembrane</keyword>
<dbReference type="GO" id="GO:0008961">
    <property type="term" value="F:phosphatidylglycerol-prolipoprotein diacylglyceryl transferase activity"/>
    <property type="evidence" value="ECO:0007669"/>
    <property type="project" value="InterPro"/>
</dbReference>
<keyword evidence="6 8" id="KW-0472">Membrane</keyword>
<evidence type="ECO:0000256" key="6">
    <source>
        <dbReference type="ARBA" id="ARBA00023136"/>
    </source>
</evidence>
<dbReference type="EMBL" id="CP024870">
    <property type="protein sequence ID" value="ATX71608.1"/>
    <property type="molecule type" value="Genomic_DNA"/>
</dbReference>
<sequence length="478" mass="54303">METWDDNSFITVESLRTVSSDYGGFHVYAFTMTMGVIIAILFAAYQFKRKGLKIERLMMGAVGAVPAGLFGGSFFGKLGSSNSFWSLFAFWEAGMSIHGAILFGAGFGILVFYLMGRRERVSIWVYMDCILPQILVSQAVGRWGNFFNHEIFGKPAGLYNEGALSWLPGFIRDNMTKAFVGKDGTEINGISLVSGEWYVMQPIFLYESISFVILWALIVFLIPAIKYMTKNTPWRNDPLSFPVKATAIPLDKIVKSEKFEPKKYNVIAKSNKDGVTKEELFYMKKTDIWQKAYYKNTDLEAVAEYQDKIDEINNKLPEIDENIWAKIKSISTITKSQWQKGKVLVNTNNPNNYHVVKAGVEAGMYFFAWNLVRMIIEIERPINNLFIKDHHLLSVLLVAMTALFGIVLAVIAQFVAPYLFRKPGFIFEKQYFYTEDAAKAAAGTKVVKSEDNNEKISKIKLKEQKAKEKLDKTLKKDK</sequence>
<keyword evidence="5 8" id="KW-1133">Transmembrane helix</keyword>
<evidence type="ECO:0000313" key="10">
    <source>
        <dbReference type="Proteomes" id="UP000231179"/>
    </source>
</evidence>
<evidence type="ECO:0000256" key="1">
    <source>
        <dbReference type="ARBA" id="ARBA00007150"/>
    </source>
</evidence>
<dbReference type="InterPro" id="IPR001640">
    <property type="entry name" value="Lgt"/>
</dbReference>
<dbReference type="KEGG" id="scla:SCLARK_001864"/>
<keyword evidence="9" id="KW-0449">Lipoprotein</keyword>
<dbReference type="GO" id="GO:0042158">
    <property type="term" value="P:lipoprotein biosynthetic process"/>
    <property type="evidence" value="ECO:0007669"/>
    <property type="project" value="InterPro"/>
</dbReference>
<evidence type="ECO:0000256" key="4">
    <source>
        <dbReference type="ARBA" id="ARBA00022692"/>
    </source>
</evidence>
<dbReference type="GO" id="GO:0005886">
    <property type="term" value="C:plasma membrane"/>
    <property type="evidence" value="ECO:0007669"/>
    <property type="project" value="InterPro"/>
</dbReference>
<organism evidence="9 10">
    <name type="scientific">Spiroplasma clarkii</name>
    <dbReference type="NCBI Taxonomy" id="2139"/>
    <lineage>
        <taxon>Bacteria</taxon>
        <taxon>Bacillati</taxon>
        <taxon>Mycoplasmatota</taxon>
        <taxon>Mollicutes</taxon>
        <taxon>Entomoplasmatales</taxon>
        <taxon>Spiroplasmataceae</taxon>
        <taxon>Spiroplasma</taxon>
    </lineage>
</organism>
<keyword evidence="2" id="KW-1003">Cell membrane</keyword>
<proteinExistence type="inferred from homology"/>
<feature type="transmembrane region" description="Helical" evidence="8">
    <location>
        <begin position="95"/>
        <end position="114"/>
    </location>
</feature>
<gene>
    <name evidence="9" type="primary">lgt</name>
    <name evidence="9" type="ORF">SCLAR_v1c13100</name>
</gene>
<evidence type="ECO:0000256" key="5">
    <source>
        <dbReference type="ARBA" id="ARBA00022989"/>
    </source>
</evidence>
<feature type="transmembrane region" description="Helical" evidence="8">
    <location>
        <begin position="203"/>
        <end position="225"/>
    </location>
</feature>
<protein>
    <submittedName>
        <fullName evidence="9">Prolipoprotein diacylglyceryl transferase</fullName>
    </submittedName>
</protein>
<dbReference type="PANTHER" id="PTHR30589:SF0">
    <property type="entry name" value="PHOSPHATIDYLGLYCEROL--PROLIPOPROTEIN DIACYLGLYCERYL TRANSFERASE"/>
    <property type="match status" value="1"/>
</dbReference>
<dbReference type="AlphaFoldDB" id="A0A1Y0L3L1"/>
<evidence type="ECO:0000313" key="9">
    <source>
        <dbReference type="EMBL" id="ATX71608.1"/>
    </source>
</evidence>
<keyword evidence="7" id="KW-0175">Coiled coil</keyword>
<comment type="similarity">
    <text evidence="1">Belongs to the Lgt family.</text>
</comment>
<feature type="coiled-coil region" evidence="7">
    <location>
        <begin position="295"/>
        <end position="322"/>
    </location>
</feature>
<dbReference type="Pfam" id="PF01790">
    <property type="entry name" value="LGT"/>
    <property type="match status" value="1"/>
</dbReference>
<dbReference type="OrthoDB" id="871140at2"/>
<feature type="transmembrane region" description="Helical" evidence="8">
    <location>
        <begin position="25"/>
        <end position="45"/>
    </location>
</feature>
<evidence type="ECO:0000256" key="2">
    <source>
        <dbReference type="ARBA" id="ARBA00022475"/>
    </source>
</evidence>
<keyword evidence="3 9" id="KW-0808">Transferase</keyword>
<evidence type="ECO:0000256" key="3">
    <source>
        <dbReference type="ARBA" id="ARBA00022679"/>
    </source>
</evidence>
<accession>A0A1Y0L3L1</accession>
<name>A0A1Y0L3L1_9MOLU</name>
<feature type="transmembrane region" description="Helical" evidence="8">
    <location>
        <begin position="392"/>
        <end position="420"/>
    </location>
</feature>
<dbReference type="PROSITE" id="PS01311">
    <property type="entry name" value="LGT"/>
    <property type="match status" value="1"/>
</dbReference>
<dbReference type="Proteomes" id="UP000231179">
    <property type="component" value="Chromosome"/>
</dbReference>
<keyword evidence="10" id="KW-1185">Reference proteome</keyword>
<dbReference type="RefSeq" id="WP_100255137.1">
    <property type="nucleotide sequence ID" value="NZ_CP015819.1"/>
</dbReference>
<evidence type="ECO:0000256" key="8">
    <source>
        <dbReference type="SAM" id="Phobius"/>
    </source>
</evidence>
<feature type="transmembrane region" description="Helical" evidence="8">
    <location>
        <begin position="57"/>
        <end position="75"/>
    </location>
</feature>
<feature type="transmembrane region" description="Helical" evidence="8">
    <location>
        <begin position="121"/>
        <end position="140"/>
    </location>
</feature>
<evidence type="ECO:0000256" key="7">
    <source>
        <dbReference type="SAM" id="Coils"/>
    </source>
</evidence>